<dbReference type="PANTHER" id="PTHR33933">
    <property type="entry name" value="NUCLEOTIDYLTRANSFERASE"/>
    <property type="match status" value="1"/>
</dbReference>
<dbReference type="InterPro" id="IPR036390">
    <property type="entry name" value="WH_DNA-bd_sf"/>
</dbReference>
<proteinExistence type="predicted"/>
<protein>
    <submittedName>
        <fullName evidence="2">HTH domain-containing protein</fullName>
    </submittedName>
</protein>
<evidence type="ECO:0000313" key="2">
    <source>
        <dbReference type="EMBL" id="SEJ03522.1"/>
    </source>
</evidence>
<dbReference type="Gene3D" id="3.30.460.10">
    <property type="entry name" value="Beta Polymerase, domain 2"/>
    <property type="match status" value="1"/>
</dbReference>
<dbReference type="CDD" id="cd05403">
    <property type="entry name" value="NT_KNTase_like"/>
    <property type="match status" value="1"/>
</dbReference>
<feature type="domain" description="Polymerase nucleotidyl transferase" evidence="1">
    <location>
        <begin position="127"/>
        <end position="163"/>
    </location>
</feature>
<reference evidence="2 3" key="1">
    <citation type="submission" date="2016-10" db="EMBL/GenBank/DDBJ databases">
        <authorList>
            <person name="de Groot N.N."/>
        </authorList>
    </citation>
    <scope>NUCLEOTIDE SEQUENCE [LARGE SCALE GENOMIC DNA]</scope>
    <source>
        <strain evidence="2 3">DSM 22187</strain>
    </source>
</reference>
<sequence length="226" mass="25414">MTKQEMRICIDPDPNTDAGVFRIEAADDILRLLADAHETEFTIPELVDATDVARSTVWRAVDLLDSIDAVHIRETPQRNYVSINTNNLEKDDPILAIEQSEFHKPIRAFVDQIQEAIIDTDDVDSLLGIVVFGSVARAEADRQSDIDLFVVVDGDRTPARRVVTDVTADLQDQRFDGDRFEFEPYVESADSAQRAGSKLREIFLEGSTVYEDGKLQSVRKEVMADE</sequence>
<accession>A0A1H6VTK0</accession>
<dbReference type="PANTHER" id="PTHR33933:SF1">
    <property type="entry name" value="PROTEIN ADENYLYLTRANSFERASE MNTA-RELATED"/>
    <property type="match status" value="1"/>
</dbReference>
<gene>
    <name evidence="2" type="ORF">SAMN05444271_11734</name>
</gene>
<evidence type="ECO:0000259" key="1">
    <source>
        <dbReference type="Pfam" id="PF01909"/>
    </source>
</evidence>
<dbReference type="GeneID" id="35002081"/>
<dbReference type="SUPFAM" id="SSF81301">
    <property type="entry name" value="Nucleotidyltransferase"/>
    <property type="match status" value="1"/>
</dbReference>
<dbReference type="InterPro" id="IPR002934">
    <property type="entry name" value="Polymerase_NTP_transf_dom"/>
</dbReference>
<dbReference type="KEGG" id="hae:halTADL_1269"/>
<dbReference type="InterPro" id="IPR052548">
    <property type="entry name" value="Type_VII_TA_antitoxin"/>
</dbReference>
<dbReference type="Proteomes" id="UP000198888">
    <property type="component" value="Unassembled WGS sequence"/>
</dbReference>
<evidence type="ECO:0000313" key="3">
    <source>
        <dbReference type="Proteomes" id="UP000198888"/>
    </source>
</evidence>
<dbReference type="SUPFAM" id="SSF46785">
    <property type="entry name" value="Winged helix' DNA-binding domain"/>
    <property type="match status" value="1"/>
</dbReference>
<dbReference type="Pfam" id="PF01909">
    <property type="entry name" value="NTP_transf_2"/>
    <property type="match status" value="1"/>
</dbReference>
<dbReference type="RefSeq" id="WP_089672969.1">
    <property type="nucleotide sequence ID" value="NZ_CP024845.1"/>
</dbReference>
<organism evidence="2 3">
    <name type="scientific">Halohasta litchfieldiae</name>
    <dbReference type="NCBI Taxonomy" id="1073996"/>
    <lineage>
        <taxon>Archaea</taxon>
        <taxon>Methanobacteriati</taxon>
        <taxon>Methanobacteriota</taxon>
        <taxon>Stenosarchaea group</taxon>
        <taxon>Halobacteria</taxon>
        <taxon>Halobacteriales</taxon>
        <taxon>Haloferacaceae</taxon>
        <taxon>Halohasta</taxon>
    </lineage>
</organism>
<keyword evidence="3" id="KW-1185">Reference proteome</keyword>
<name>A0A1H6VTK0_9EURY</name>
<dbReference type="AlphaFoldDB" id="A0A1H6VTK0"/>
<dbReference type="EMBL" id="FNYR01000017">
    <property type="protein sequence ID" value="SEJ03522.1"/>
    <property type="molecule type" value="Genomic_DNA"/>
</dbReference>
<accession>A0A2H4Q101</accession>
<dbReference type="GO" id="GO:0016779">
    <property type="term" value="F:nucleotidyltransferase activity"/>
    <property type="evidence" value="ECO:0007669"/>
    <property type="project" value="InterPro"/>
</dbReference>
<dbReference type="InterPro" id="IPR043519">
    <property type="entry name" value="NT_sf"/>
</dbReference>